<dbReference type="GO" id="GO:0004632">
    <property type="term" value="F:phosphopantothenate--cysteine ligase activity"/>
    <property type="evidence" value="ECO:0007669"/>
    <property type="project" value="UniProtKB-UniRule"/>
</dbReference>
<proteinExistence type="inferred from homology"/>
<feature type="domain" description="Flavoprotein" evidence="5">
    <location>
        <begin position="6"/>
        <end position="179"/>
    </location>
</feature>
<organism evidence="7 8">
    <name type="scientific">Aquiflexum gelatinilyticum</name>
    <dbReference type="NCBI Taxonomy" id="2961943"/>
    <lineage>
        <taxon>Bacteria</taxon>
        <taxon>Pseudomonadati</taxon>
        <taxon>Bacteroidota</taxon>
        <taxon>Cytophagia</taxon>
        <taxon>Cytophagales</taxon>
        <taxon>Cyclobacteriaceae</taxon>
        <taxon>Aquiflexum</taxon>
    </lineage>
</organism>
<dbReference type="Pfam" id="PF04127">
    <property type="entry name" value="DFP"/>
    <property type="match status" value="1"/>
</dbReference>
<feature type="binding site" evidence="3">
    <location>
        <position position="290"/>
    </location>
    <ligand>
        <name>CTP</name>
        <dbReference type="ChEBI" id="CHEBI:37563"/>
    </ligand>
</feature>
<dbReference type="GO" id="GO:0046872">
    <property type="term" value="F:metal ion binding"/>
    <property type="evidence" value="ECO:0007669"/>
    <property type="project" value="UniProtKB-KW"/>
</dbReference>
<dbReference type="HAMAP" id="MF_02225">
    <property type="entry name" value="CoaBC"/>
    <property type="match status" value="1"/>
</dbReference>
<dbReference type="EC" id="4.1.1.36" evidence="3"/>
<feature type="domain" description="DNA/pantothenate metabolism flavoprotein C-terminal" evidence="6">
    <location>
        <begin position="187"/>
        <end position="397"/>
    </location>
</feature>
<dbReference type="PANTHER" id="PTHR14359:SF6">
    <property type="entry name" value="PHOSPHOPANTOTHENOYLCYSTEINE DECARBOXYLASE"/>
    <property type="match status" value="1"/>
</dbReference>
<comment type="function">
    <text evidence="3">Catalyzes two sequential steps in the biosynthesis of coenzyme A. In the first step cysteine is conjugated to 4'-phosphopantothenate to form 4-phosphopantothenoylcysteine. In the second step the latter compound is decarboxylated to form 4'-phosphopantotheine.</text>
</comment>
<keyword evidence="3 4" id="KW-0436">Ligase</keyword>
<keyword evidence="3" id="KW-0460">Magnesium</keyword>
<dbReference type="Proteomes" id="UP001142175">
    <property type="component" value="Unassembled WGS sequence"/>
</dbReference>
<dbReference type="SUPFAM" id="SSF52507">
    <property type="entry name" value="Homo-oligomeric flavin-containing Cys decarboxylases, HFCD"/>
    <property type="match status" value="1"/>
</dbReference>
<dbReference type="GO" id="GO:0015937">
    <property type="term" value="P:coenzyme A biosynthetic process"/>
    <property type="evidence" value="ECO:0007669"/>
    <property type="project" value="UniProtKB-UniRule"/>
</dbReference>
<comment type="similarity">
    <text evidence="3 4">In the C-terminal section; belongs to the PPC synthetase family.</text>
</comment>
<dbReference type="GO" id="GO:0010181">
    <property type="term" value="F:FMN binding"/>
    <property type="evidence" value="ECO:0007669"/>
    <property type="project" value="UniProtKB-UniRule"/>
</dbReference>
<keyword evidence="3" id="KW-0511">Multifunctional enzyme</keyword>
<dbReference type="Gene3D" id="3.40.50.10300">
    <property type="entry name" value="CoaB-like"/>
    <property type="match status" value="1"/>
</dbReference>
<comment type="catalytic activity">
    <reaction evidence="3 4">
        <text>(R)-4'-phosphopantothenate + L-cysteine + CTP = N-[(R)-4-phosphopantothenoyl]-L-cysteine + CMP + diphosphate + H(+)</text>
        <dbReference type="Rhea" id="RHEA:19397"/>
        <dbReference type="ChEBI" id="CHEBI:10986"/>
        <dbReference type="ChEBI" id="CHEBI:15378"/>
        <dbReference type="ChEBI" id="CHEBI:33019"/>
        <dbReference type="ChEBI" id="CHEBI:35235"/>
        <dbReference type="ChEBI" id="CHEBI:37563"/>
        <dbReference type="ChEBI" id="CHEBI:59458"/>
        <dbReference type="ChEBI" id="CHEBI:60377"/>
        <dbReference type="EC" id="6.3.2.5"/>
    </reaction>
</comment>
<comment type="cofactor">
    <cofactor evidence="3">
        <name>Mg(2+)</name>
        <dbReference type="ChEBI" id="CHEBI:18420"/>
    </cofactor>
</comment>
<dbReference type="InterPro" id="IPR007085">
    <property type="entry name" value="DNA/pantothenate-metab_flavo_C"/>
</dbReference>
<keyword evidence="3" id="KW-0479">Metal-binding</keyword>
<evidence type="ECO:0000256" key="2">
    <source>
        <dbReference type="ARBA" id="ARBA00023239"/>
    </source>
</evidence>
<accession>A0A9X2PBT7</accession>
<dbReference type="SUPFAM" id="SSF102645">
    <property type="entry name" value="CoaB-like"/>
    <property type="match status" value="1"/>
</dbReference>
<evidence type="ECO:0000256" key="4">
    <source>
        <dbReference type="RuleBase" id="RU364078"/>
    </source>
</evidence>
<feature type="binding site" evidence="3">
    <location>
        <position position="280"/>
    </location>
    <ligand>
        <name>CTP</name>
        <dbReference type="ChEBI" id="CHEBI:37563"/>
    </ligand>
</feature>
<dbReference type="EMBL" id="JANSUY010000024">
    <property type="protein sequence ID" value="MCR9017172.1"/>
    <property type="molecule type" value="Genomic_DNA"/>
</dbReference>
<evidence type="ECO:0000256" key="3">
    <source>
        <dbReference type="HAMAP-Rule" id="MF_02225"/>
    </source>
</evidence>
<dbReference type="InterPro" id="IPR035929">
    <property type="entry name" value="CoaB-like_sf"/>
</dbReference>
<comment type="pathway">
    <text evidence="3 4">Cofactor biosynthesis; coenzyme A biosynthesis; CoA from (R)-pantothenate: step 3/5.</text>
</comment>
<dbReference type="Pfam" id="PF02441">
    <property type="entry name" value="Flavoprotein"/>
    <property type="match status" value="1"/>
</dbReference>
<keyword evidence="1 3" id="KW-0210">Decarboxylase</keyword>
<evidence type="ECO:0000313" key="8">
    <source>
        <dbReference type="Proteomes" id="UP001142175"/>
    </source>
</evidence>
<reference evidence="7" key="1">
    <citation type="submission" date="2022-08" db="EMBL/GenBank/DDBJ databases">
        <authorList>
            <person name="Zhang D."/>
        </authorList>
    </citation>
    <scope>NUCLEOTIDE SEQUENCE</scope>
    <source>
        <strain evidence="7">XJ19-11</strain>
    </source>
</reference>
<dbReference type="GO" id="GO:0015941">
    <property type="term" value="P:pantothenate catabolic process"/>
    <property type="evidence" value="ECO:0007669"/>
    <property type="project" value="InterPro"/>
</dbReference>
<feature type="binding site" evidence="3">
    <location>
        <position position="339"/>
    </location>
    <ligand>
        <name>CTP</name>
        <dbReference type="ChEBI" id="CHEBI:37563"/>
    </ligand>
</feature>
<feature type="binding site" evidence="3">
    <location>
        <position position="343"/>
    </location>
    <ligand>
        <name>CTP</name>
        <dbReference type="ChEBI" id="CHEBI:37563"/>
    </ligand>
</feature>
<keyword evidence="8" id="KW-1185">Reference proteome</keyword>
<comment type="caution">
    <text evidence="3">Lacks conserved residue(s) required for the propagation of feature annotation.</text>
</comment>
<evidence type="ECO:0000313" key="7">
    <source>
        <dbReference type="EMBL" id="MCR9017172.1"/>
    </source>
</evidence>
<protein>
    <recommendedName>
        <fullName evidence="3">Coenzyme A biosynthesis bifunctional protein CoaBC</fullName>
    </recommendedName>
    <alternativeName>
        <fullName evidence="3">DNA/pantothenate metabolism flavoprotein</fullName>
    </alternativeName>
    <alternativeName>
        <fullName evidence="3">Phosphopantothenoylcysteine synthetase/decarboxylase</fullName>
        <shortName evidence="3">PPCS-PPCDC</shortName>
    </alternativeName>
    <domain>
        <recommendedName>
            <fullName evidence="3">Phosphopantothenoylcysteine decarboxylase</fullName>
            <shortName evidence="3">PPC decarboxylase</shortName>
            <shortName evidence="3">PPC-DC</shortName>
            <ecNumber evidence="3">4.1.1.36</ecNumber>
        </recommendedName>
        <alternativeName>
            <fullName evidence="3">CoaC</fullName>
        </alternativeName>
    </domain>
    <domain>
        <recommendedName>
            <fullName evidence="3">Phosphopantothenate--cysteine ligase</fullName>
            <ecNumber evidence="3">6.3.2.5</ecNumber>
        </recommendedName>
        <alternativeName>
            <fullName evidence="3">CoaB</fullName>
        </alternativeName>
        <alternativeName>
            <fullName evidence="3">Phosphopantothenoylcysteine synthetase</fullName>
            <shortName evidence="3">PPC synthetase</shortName>
            <shortName evidence="3">PPC-S</shortName>
        </alternativeName>
    </domain>
</protein>
<evidence type="ECO:0000259" key="5">
    <source>
        <dbReference type="Pfam" id="PF02441"/>
    </source>
</evidence>
<keyword evidence="2 3" id="KW-0456">Lyase</keyword>
<comment type="pathway">
    <text evidence="3 4">Cofactor biosynthesis; coenzyme A biosynthesis; CoA from (R)-pantothenate: step 2/5.</text>
</comment>
<dbReference type="NCBIfam" id="TIGR00521">
    <property type="entry name" value="coaBC_dfp"/>
    <property type="match status" value="1"/>
</dbReference>
<dbReference type="EC" id="6.3.2.5" evidence="3"/>
<comment type="function">
    <text evidence="4">Catalyzes two steps in the biosynthesis of coenzyme A. In the first step cysteine is conjugated to 4'-phosphopantothenate to form 4-phosphopantothenoylcysteine, in the latter compound is decarboxylated to form 4'-phosphopantotheine.</text>
</comment>
<feature type="region of interest" description="Phosphopantothenoylcysteine decarboxylase" evidence="3">
    <location>
        <begin position="1"/>
        <end position="190"/>
    </location>
</feature>
<dbReference type="AlphaFoldDB" id="A0A9X2PBT7"/>
<feature type="binding site" evidence="3">
    <location>
        <position position="325"/>
    </location>
    <ligand>
        <name>CTP</name>
        <dbReference type="ChEBI" id="CHEBI:37563"/>
    </ligand>
</feature>
<dbReference type="InterPro" id="IPR005252">
    <property type="entry name" value="CoaBC"/>
</dbReference>
<name>A0A9X2PBT7_9BACT</name>
<keyword evidence="3 4" id="KW-0285">Flavoprotein</keyword>
<dbReference type="PANTHER" id="PTHR14359">
    <property type="entry name" value="HOMO-OLIGOMERIC FLAVIN CONTAINING CYS DECARBOXYLASE FAMILY"/>
    <property type="match status" value="1"/>
</dbReference>
<gene>
    <name evidence="3 7" type="primary">coaBC</name>
    <name evidence="7" type="ORF">NU887_19210</name>
</gene>
<dbReference type="Gene3D" id="3.40.50.1950">
    <property type="entry name" value="Flavin prenyltransferase-like"/>
    <property type="match status" value="1"/>
</dbReference>
<dbReference type="InterPro" id="IPR036551">
    <property type="entry name" value="Flavin_trans-like"/>
</dbReference>
<feature type="region of interest" description="Phosphopantothenate--cysteine ligase" evidence="3">
    <location>
        <begin position="191"/>
        <end position="402"/>
    </location>
</feature>
<comment type="cofactor">
    <cofactor evidence="3">
        <name>FMN</name>
        <dbReference type="ChEBI" id="CHEBI:58210"/>
    </cofactor>
    <text evidence="3">Binds 1 FMN per subunit.</text>
</comment>
<dbReference type="InterPro" id="IPR003382">
    <property type="entry name" value="Flavoprotein"/>
</dbReference>
<evidence type="ECO:0000259" key="6">
    <source>
        <dbReference type="Pfam" id="PF04127"/>
    </source>
</evidence>
<sequence length="402" mass="43711">MLLKGKKILLGVTGSIAAYKSAVLTRLLVKEGAEVQIIMSTSALDFITPLTLGTLSKGPVHHRFHDPNSGVWTNHVDLGLWADLFLVAPISANTLGKFANGICDNLLSATYLSARCPVMVAPAMDLDMYQHPSVRENLNRIKSFGNIILEAETGELASGLSGQGRLMEPEHILDFVISHFAKGLEFKGKKILITSGPTQEAIDPVRFISNHSSGKMGAAIADSFADQGGEVHLILGVGAVKPENPSIKIYPVRSAEEMYQATSNLHKEMDICVFAAAVADYAPKHVASEKIKKEGDGMTIELVKNIDIAYTLGKNKAPSQIHVGFALETENEEFHAKTKLQKKNFDLIVLNSMRDAGAGFQLDTNKVRIFTEDGKSLESAVLPKDQIAQMILREIKNLPVKI</sequence>
<dbReference type="GO" id="GO:0004633">
    <property type="term" value="F:phosphopantothenoylcysteine decarboxylase activity"/>
    <property type="evidence" value="ECO:0007669"/>
    <property type="project" value="UniProtKB-UniRule"/>
</dbReference>
<keyword evidence="3 4" id="KW-0288">FMN</keyword>
<dbReference type="GO" id="GO:0071513">
    <property type="term" value="C:phosphopantothenoylcysteine decarboxylase complex"/>
    <property type="evidence" value="ECO:0007669"/>
    <property type="project" value="TreeGrafter"/>
</dbReference>
<evidence type="ECO:0000256" key="1">
    <source>
        <dbReference type="ARBA" id="ARBA00022793"/>
    </source>
</evidence>
<comment type="caution">
    <text evidence="7">The sequence shown here is derived from an EMBL/GenBank/DDBJ whole genome shotgun (WGS) entry which is preliminary data.</text>
</comment>
<comment type="catalytic activity">
    <reaction evidence="3 4">
        <text>N-[(R)-4-phosphopantothenoyl]-L-cysteine + H(+) = (R)-4'-phosphopantetheine + CO2</text>
        <dbReference type="Rhea" id="RHEA:16793"/>
        <dbReference type="ChEBI" id="CHEBI:15378"/>
        <dbReference type="ChEBI" id="CHEBI:16526"/>
        <dbReference type="ChEBI" id="CHEBI:59458"/>
        <dbReference type="ChEBI" id="CHEBI:61723"/>
        <dbReference type="EC" id="4.1.1.36"/>
    </reaction>
</comment>
<comment type="similarity">
    <text evidence="3 4">In the N-terminal section; belongs to the HFCD (homo-oligomeric flavin containing Cys decarboxylase) superfamily.</text>
</comment>
<dbReference type="RefSeq" id="WP_258425013.1">
    <property type="nucleotide sequence ID" value="NZ_JANAEZ010000004.1"/>
</dbReference>